<feature type="transmembrane region" description="Helical" evidence="1">
    <location>
        <begin position="300"/>
        <end position="318"/>
    </location>
</feature>
<feature type="transmembrane region" description="Helical" evidence="1">
    <location>
        <begin position="150"/>
        <end position="172"/>
    </location>
</feature>
<dbReference type="GO" id="GO:0005886">
    <property type="term" value="C:plasma membrane"/>
    <property type="evidence" value="ECO:0007669"/>
    <property type="project" value="TreeGrafter"/>
</dbReference>
<feature type="transmembrane region" description="Helical" evidence="1">
    <location>
        <begin position="184"/>
        <end position="214"/>
    </location>
</feature>
<dbReference type="AlphaFoldDB" id="A0A0E9LSR7"/>
<dbReference type="PANTHER" id="PTHR32063">
    <property type="match status" value="1"/>
</dbReference>
<dbReference type="InterPro" id="IPR027463">
    <property type="entry name" value="AcrB_DN_DC_subdom"/>
</dbReference>
<keyword evidence="3" id="KW-1185">Reference proteome</keyword>
<dbReference type="SUPFAM" id="SSF82693">
    <property type="entry name" value="Multidrug efflux transporter AcrB pore domain, PN1, PN2, PC1 and PC2 subdomains"/>
    <property type="match status" value="1"/>
</dbReference>
<dbReference type="InterPro" id="IPR001036">
    <property type="entry name" value="Acrflvin-R"/>
</dbReference>
<reference evidence="2 3" key="1">
    <citation type="journal article" date="2015" name="Microbes Environ.">
        <title>Distribution and evolution of nitrogen fixation genes in the phylum bacteroidetes.</title>
        <authorList>
            <person name="Inoue J."/>
            <person name="Oshima K."/>
            <person name="Suda W."/>
            <person name="Sakamoto M."/>
            <person name="Iino T."/>
            <person name="Noda S."/>
            <person name="Hongoh Y."/>
            <person name="Hattori M."/>
            <person name="Ohkuma M."/>
        </authorList>
    </citation>
    <scope>NUCLEOTIDE SEQUENCE [LARGE SCALE GENOMIC DNA]</scope>
    <source>
        <strain evidence="2">JCM 15548</strain>
    </source>
</reference>
<dbReference type="Gene3D" id="1.20.1640.10">
    <property type="entry name" value="Multidrug efflux transporter AcrB transmembrane domain"/>
    <property type="match status" value="2"/>
</dbReference>
<dbReference type="PANTHER" id="PTHR32063:SF0">
    <property type="entry name" value="SWARMING MOTILITY PROTEIN SWRC"/>
    <property type="match status" value="1"/>
</dbReference>
<feature type="transmembrane region" description="Helical" evidence="1">
    <location>
        <begin position="57"/>
        <end position="75"/>
    </location>
</feature>
<dbReference type="Pfam" id="PF00873">
    <property type="entry name" value="ACR_tran"/>
    <property type="match status" value="2"/>
</dbReference>
<keyword evidence="1" id="KW-1133">Transmembrane helix</keyword>
<sequence>MVSLSIVKKSGENLLNATDNIFRIIDERQASGQLPKDLNVTVTDDMSVFIRDQISNLENSILMGMILVMLILYLFMGIRNALFSGMAIPMSMFISFLILGEMGYTINTMVLFSLLLALGMLVDNAIVVVENSYRLYEEGYSRLDAVKKGVSEIAIPIITSTATTLAAFFPLLFWPGIIGEFMKFLPITLIVVLASSLFVALVLNPVFAALYMKVEDPFKKVNHKRLFLVTGLLALVGVVFFLTGNILGGNIFVLPLLMSALNVFVLKPGAQKFQSQLLPWMERKYEATLRMALGRRTSTGLFFGMFVLLIFSIVFFGATTPNVVFFPESDPKTVYITMELPLGTDIDKTDEVAKRAEAVVDEVIDPYRHIVKSVGVNVGNGKGDFFEPGRAPNKALFTITFVEFVDRDGISTSKIMGELSEAFKNFTGAKFFVEKEEEGPPVGRPINIEVSGDDFAQLVQLTNDIQQTINEQQIPGIENLELDINMSKPEMRVNIDREMVRRLGLSTEMVAGGLRTALYGARVDKFKDGEDEYDIVLRLNDDYRNNVSSLMNMKLKVEKEGVGHHIPISSVAKFTYDTTYENIKRKSNTRMITLYSNVVEGYNANAINERIRTVMSNYEMPAGYKWEMTGEQESQDETSDFLIKALLIAIALIAMILVTQFNSGAKPVIILATVVLSTIGVFLGMGIFGLDFVILMTGVGIVSLAGIVVNNGIVLIDYIDIKREQQRDTLGLPPKGRLSREDEANAVVAAGKTRLRPVMLTAITTILGLIPLAVGLNFDFFGLFTKLDPNIYFGGDNAAFWGPMATTVIFGLTTSTFLTLIMGPVMYNLAVRVRNRMVKEKPSTGEVAAKSS</sequence>
<dbReference type="GO" id="GO:0042910">
    <property type="term" value="F:xenobiotic transmembrane transporter activity"/>
    <property type="evidence" value="ECO:0007669"/>
    <property type="project" value="TreeGrafter"/>
</dbReference>
<feature type="transmembrane region" description="Helical" evidence="1">
    <location>
        <begin position="641"/>
        <end position="661"/>
    </location>
</feature>
<feature type="transmembrane region" description="Helical" evidence="1">
    <location>
        <begin position="106"/>
        <end position="129"/>
    </location>
</feature>
<feature type="transmembrane region" description="Helical" evidence="1">
    <location>
        <begin position="798"/>
        <end position="831"/>
    </location>
</feature>
<dbReference type="Gene3D" id="3.30.70.1440">
    <property type="entry name" value="Multidrug efflux transporter AcrB pore domain"/>
    <property type="match status" value="1"/>
</dbReference>
<keyword evidence="1" id="KW-0472">Membrane</keyword>
<dbReference type="Gene3D" id="3.30.70.1430">
    <property type="entry name" value="Multidrug efflux transporter AcrB pore domain"/>
    <property type="match status" value="1"/>
</dbReference>
<comment type="caution">
    <text evidence="2">The sequence shown here is derived from an EMBL/GenBank/DDBJ whole genome shotgun (WGS) entry which is preliminary data.</text>
</comment>
<dbReference type="Gene3D" id="3.30.2090.10">
    <property type="entry name" value="Multidrug efflux transporter AcrB TolC docking domain, DN and DC subdomains"/>
    <property type="match status" value="1"/>
</dbReference>
<feature type="transmembrane region" description="Helical" evidence="1">
    <location>
        <begin position="694"/>
        <end position="719"/>
    </location>
</feature>
<dbReference type="Proteomes" id="UP000032900">
    <property type="component" value="Unassembled WGS sequence"/>
</dbReference>
<keyword evidence="1" id="KW-0812">Transmembrane</keyword>
<feature type="transmembrane region" description="Helical" evidence="1">
    <location>
        <begin position="758"/>
        <end position="778"/>
    </location>
</feature>
<feature type="transmembrane region" description="Helical" evidence="1">
    <location>
        <begin position="226"/>
        <end position="243"/>
    </location>
</feature>
<evidence type="ECO:0000256" key="1">
    <source>
        <dbReference type="SAM" id="Phobius"/>
    </source>
</evidence>
<organism evidence="2 3">
    <name type="scientific">Geofilum rubicundum JCM 15548</name>
    <dbReference type="NCBI Taxonomy" id="1236989"/>
    <lineage>
        <taxon>Bacteria</taxon>
        <taxon>Pseudomonadati</taxon>
        <taxon>Bacteroidota</taxon>
        <taxon>Bacteroidia</taxon>
        <taxon>Marinilabiliales</taxon>
        <taxon>Marinilabiliaceae</taxon>
        <taxon>Geofilum</taxon>
    </lineage>
</organism>
<evidence type="ECO:0000313" key="2">
    <source>
        <dbReference type="EMBL" id="GAO28304.1"/>
    </source>
</evidence>
<accession>A0A0E9LSR7</accession>
<feature type="transmembrane region" description="Helical" evidence="1">
    <location>
        <begin position="668"/>
        <end position="688"/>
    </location>
</feature>
<dbReference type="STRING" id="1236989.JCM15548_1379"/>
<dbReference type="PRINTS" id="PR00702">
    <property type="entry name" value="ACRIFLAVINRP"/>
</dbReference>
<dbReference type="EMBL" id="BAZW01000002">
    <property type="protein sequence ID" value="GAO28304.1"/>
    <property type="molecule type" value="Genomic_DNA"/>
</dbReference>
<proteinExistence type="predicted"/>
<dbReference type="SUPFAM" id="SSF82866">
    <property type="entry name" value="Multidrug efflux transporter AcrB transmembrane domain"/>
    <property type="match status" value="2"/>
</dbReference>
<evidence type="ECO:0000313" key="3">
    <source>
        <dbReference type="Proteomes" id="UP000032900"/>
    </source>
</evidence>
<name>A0A0E9LSR7_9BACT</name>
<dbReference type="Gene3D" id="3.30.70.1320">
    <property type="entry name" value="Multidrug efflux transporter AcrB pore domain like"/>
    <property type="match status" value="1"/>
</dbReference>
<protein>
    <submittedName>
        <fullName evidence="2">RND multidrug efflux transporter</fullName>
    </submittedName>
</protein>
<gene>
    <name evidence="2" type="ORF">JCM15548_1379</name>
</gene>
<dbReference type="SUPFAM" id="SSF82714">
    <property type="entry name" value="Multidrug efflux transporter AcrB TolC docking domain, DN and DC subdomains"/>
    <property type="match status" value="1"/>
</dbReference>